<comment type="caution">
    <text evidence="3">The sequence shown here is derived from an EMBL/GenBank/DDBJ whole genome shotgun (WGS) entry which is preliminary data.</text>
</comment>
<keyword evidence="4" id="KW-1185">Reference proteome</keyword>
<gene>
    <name evidence="3" type="ORF">HNR67_005102</name>
</gene>
<dbReference type="InterPro" id="IPR051448">
    <property type="entry name" value="CdaR-like_regulators"/>
</dbReference>
<protein>
    <recommendedName>
        <fullName evidence="5">PucR C-terminal helix-turn-helix domain-containing protein</fullName>
    </recommendedName>
</protein>
<evidence type="ECO:0000259" key="2">
    <source>
        <dbReference type="Pfam" id="PF25906"/>
    </source>
</evidence>
<proteinExistence type="predicted"/>
<organism evidence="3 4">
    <name type="scientific">Crossiella cryophila</name>
    <dbReference type="NCBI Taxonomy" id="43355"/>
    <lineage>
        <taxon>Bacteria</taxon>
        <taxon>Bacillati</taxon>
        <taxon>Actinomycetota</taxon>
        <taxon>Actinomycetes</taxon>
        <taxon>Pseudonocardiales</taxon>
        <taxon>Pseudonocardiaceae</taxon>
        <taxon>Crossiella</taxon>
    </lineage>
</organism>
<dbReference type="InterPro" id="IPR042070">
    <property type="entry name" value="PucR_C-HTH_sf"/>
</dbReference>
<sequence length="395" mass="44669">MRLASRLWSTIPKEFARPFRPHVARMTADMIQEIRRAVPEYEALLGSQHEPIIVEAIEKAILHCIDNLGDPQFRSDEWAGYLRHRGRVEFQEGRSANALQTAYRVGGKVAWRHVCAVGQNLGFPSELLFVAAEAIFAYVEELSALAVEGYTEAQRQAAGSRERRRRRLLELILTEPPPSRRVLVEHAEAARWTMPDSVVAVALEPRGDQHTLSPPALDPEVLVDLEGEVPCLVTANPERHLRNLARNLNGWRAAVGLPVPLAEAAMSLRGARRALRLVQRNLLPDRPVTWCADELPTLCLFADEFLIGELARRCLTPLDDLTPKQRRRLADTLLAWLSSRRNALEIAADLDVHPQTVRYRLHQLERLFGDRLTDPDQRLALELALRAERLLHPSP</sequence>
<dbReference type="InterPro" id="IPR058663">
    <property type="entry name" value="PucR-like_N"/>
</dbReference>
<dbReference type="Pfam" id="PF13556">
    <property type="entry name" value="HTH_30"/>
    <property type="match status" value="1"/>
</dbReference>
<dbReference type="PANTHER" id="PTHR33744:SF1">
    <property type="entry name" value="DNA-BINDING TRANSCRIPTIONAL ACTIVATOR ADER"/>
    <property type="match status" value="1"/>
</dbReference>
<evidence type="ECO:0000313" key="4">
    <source>
        <dbReference type="Proteomes" id="UP000533598"/>
    </source>
</evidence>
<accession>A0A7W7FXI7</accession>
<dbReference type="Pfam" id="PF25906">
    <property type="entry name" value="PucR-like_N"/>
    <property type="match status" value="1"/>
</dbReference>
<dbReference type="RefSeq" id="WP_185004785.1">
    <property type="nucleotide sequence ID" value="NZ_BAAAUI010000094.1"/>
</dbReference>
<evidence type="ECO:0008006" key="5">
    <source>
        <dbReference type="Google" id="ProtNLM"/>
    </source>
</evidence>
<name>A0A7W7FXI7_9PSEU</name>
<evidence type="ECO:0000259" key="1">
    <source>
        <dbReference type="Pfam" id="PF13556"/>
    </source>
</evidence>
<dbReference type="Gene3D" id="1.10.10.2840">
    <property type="entry name" value="PucR C-terminal helix-turn-helix domain"/>
    <property type="match status" value="1"/>
</dbReference>
<dbReference type="EMBL" id="JACHMH010000001">
    <property type="protein sequence ID" value="MBB4678984.1"/>
    <property type="molecule type" value="Genomic_DNA"/>
</dbReference>
<dbReference type="Proteomes" id="UP000533598">
    <property type="component" value="Unassembled WGS sequence"/>
</dbReference>
<evidence type="ECO:0000313" key="3">
    <source>
        <dbReference type="EMBL" id="MBB4678984.1"/>
    </source>
</evidence>
<feature type="domain" description="PucR-like N-terminal" evidence="2">
    <location>
        <begin position="8"/>
        <end position="173"/>
    </location>
</feature>
<feature type="domain" description="PucR C-terminal helix-turn-helix" evidence="1">
    <location>
        <begin position="329"/>
        <end position="387"/>
    </location>
</feature>
<dbReference type="InterPro" id="IPR025736">
    <property type="entry name" value="PucR_C-HTH_dom"/>
</dbReference>
<dbReference type="AlphaFoldDB" id="A0A7W7FXI7"/>
<reference evidence="3 4" key="1">
    <citation type="submission" date="2020-08" db="EMBL/GenBank/DDBJ databases">
        <title>Sequencing the genomes of 1000 actinobacteria strains.</title>
        <authorList>
            <person name="Klenk H.-P."/>
        </authorList>
    </citation>
    <scope>NUCLEOTIDE SEQUENCE [LARGE SCALE GENOMIC DNA]</scope>
    <source>
        <strain evidence="3 4">DSM 44230</strain>
    </source>
</reference>
<dbReference type="PANTHER" id="PTHR33744">
    <property type="entry name" value="CARBOHYDRATE DIACID REGULATOR"/>
    <property type="match status" value="1"/>
</dbReference>